<dbReference type="Pfam" id="PF11667">
    <property type="entry name" value="DUF3267"/>
    <property type="match status" value="1"/>
</dbReference>
<evidence type="ECO:0000313" key="3">
    <source>
        <dbReference type="Proteomes" id="UP001589838"/>
    </source>
</evidence>
<feature type="transmembrane region" description="Helical" evidence="1">
    <location>
        <begin position="53"/>
        <end position="75"/>
    </location>
</feature>
<sequence>MNCWKTIRISRDYGSLRLMMYSGFTMLFSFLFYYLAVSSIIPTTESPTISLPFFIMSIIAVFLVHKILHLIPLWICGKKAMIKTRWISFFPMLSVKVSRPLSRNLYLTALLTPIFTITLIGALASIMLPMYIAYISILSSIHFGLAFYDILYASYLIKAPKQSYVENHAEGLHILIKQAV</sequence>
<dbReference type="Proteomes" id="UP001589838">
    <property type="component" value="Unassembled WGS sequence"/>
</dbReference>
<protein>
    <submittedName>
        <fullName evidence="2">DUF3267 domain-containing protein</fullName>
    </submittedName>
</protein>
<comment type="caution">
    <text evidence="2">The sequence shown here is derived from an EMBL/GenBank/DDBJ whole genome shotgun (WGS) entry which is preliminary data.</text>
</comment>
<keyword evidence="1" id="KW-0472">Membrane</keyword>
<dbReference type="EMBL" id="JBHLUX010000095">
    <property type="protein sequence ID" value="MFC0473690.1"/>
    <property type="molecule type" value="Genomic_DNA"/>
</dbReference>
<evidence type="ECO:0000256" key="1">
    <source>
        <dbReference type="SAM" id="Phobius"/>
    </source>
</evidence>
<organism evidence="2 3">
    <name type="scientific">Halalkalibacter kiskunsagensis</name>
    <dbReference type="NCBI Taxonomy" id="1548599"/>
    <lineage>
        <taxon>Bacteria</taxon>
        <taxon>Bacillati</taxon>
        <taxon>Bacillota</taxon>
        <taxon>Bacilli</taxon>
        <taxon>Bacillales</taxon>
        <taxon>Bacillaceae</taxon>
        <taxon>Halalkalibacter</taxon>
    </lineage>
</organism>
<dbReference type="InterPro" id="IPR021683">
    <property type="entry name" value="DUF3267"/>
</dbReference>
<feature type="transmembrane region" description="Helical" evidence="1">
    <location>
        <begin position="21"/>
        <end position="41"/>
    </location>
</feature>
<keyword evidence="1" id="KW-1133">Transmembrane helix</keyword>
<dbReference type="RefSeq" id="WP_335961429.1">
    <property type="nucleotide sequence ID" value="NZ_JAXBLX010000017.1"/>
</dbReference>
<accession>A0ABV6KKW0</accession>
<feature type="transmembrane region" description="Helical" evidence="1">
    <location>
        <begin position="105"/>
        <end position="125"/>
    </location>
</feature>
<keyword evidence="1" id="KW-0812">Transmembrane</keyword>
<reference evidence="2 3" key="1">
    <citation type="submission" date="2024-09" db="EMBL/GenBank/DDBJ databases">
        <authorList>
            <person name="Sun Q."/>
            <person name="Mori K."/>
        </authorList>
    </citation>
    <scope>NUCLEOTIDE SEQUENCE [LARGE SCALE GENOMIC DNA]</scope>
    <source>
        <strain evidence="2 3">NCAIM B.02610</strain>
    </source>
</reference>
<name>A0ABV6KKW0_9BACI</name>
<proteinExistence type="predicted"/>
<evidence type="ECO:0000313" key="2">
    <source>
        <dbReference type="EMBL" id="MFC0473690.1"/>
    </source>
</evidence>
<feature type="transmembrane region" description="Helical" evidence="1">
    <location>
        <begin position="131"/>
        <end position="151"/>
    </location>
</feature>
<gene>
    <name evidence="2" type="ORF">ACFFHM_25060</name>
</gene>
<keyword evidence="3" id="KW-1185">Reference proteome</keyword>